<name>A0ABR7SYA1_HELCL</name>
<reference evidence="1 2" key="1">
    <citation type="submission" date="2020-07" db="EMBL/GenBank/DDBJ databases">
        <title>Draft whole-genome sequence of Heliobacterium chlorum DSM 3682, type strain.</title>
        <authorList>
            <person name="Kyndt J.A."/>
            <person name="Meyer T.E."/>
            <person name="Imhoff J.F."/>
        </authorList>
    </citation>
    <scope>NUCLEOTIDE SEQUENCE [LARGE SCALE GENOMIC DNA]</scope>
    <source>
        <strain evidence="1 2">DSM 3682</strain>
    </source>
</reference>
<dbReference type="EMBL" id="JACVHF010000002">
    <property type="protein sequence ID" value="MBC9783499.1"/>
    <property type="molecule type" value="Genomic_DNA"/>
</dbReference>
<evidence type="ECO:0000313" key="1">
    <source>
        <dbReference type="EMBL" id="MBC9783499.1"/>
    </source>
</evidence>
<protein>
    <submittedName>
        <fullName evidence="1">Uncharacterized protein</fullName>
    </submittedName>
</protein>
<accession>A0ABR7SYA1</accession>
<evidence type="ECO:0000313" key="2">
    <source>
        <dbReference type="Proteomes" id="UP000617402"/>
    </source>
</evidence>
<sequence>MSVTPEKQAALALAQQLIDGTGADYDDRRMDDLLAQMRTVKEQLSIQSKAAADAKQAMRAYENDEMVIIKADKAFKNDAERKAELARRLGSDPEYARLQSLCEPAEQAAQSLALDLEMLEKEFSKTRARVMFAAGKLFLMAGLVMPTRDNGHG</sequence>
<keyword evidence="2" id="KW-1185">Reference proteome</keyword>
<dbReference type="RefSeq" id="WP_188038659.1">
    <property type="nucleotide sequence ID" value="NZ_JACVHF010000002.1"/>
</dbReference>
<proteinExistence type="predicted"/>
<comment type="caution">
    <text evidence="1">The sequence shown here is derived from an EMBL/GenBank/DDBJ whole genome shotgun (WGS) entry which is preliminary data.</text>
</comment>
<organism evidence="1 2">
    <name type="scientific">Heliobacterium chlorum</name>
    <dbReference type="NCBI Taxonomy" id="2698"/>
    <lineage>
        <taxon>Bacteria</taxon>
        <taxon>Bacillati</taxon>
        <taxon>Bacillota</taxon>
        <taxon>Clostridia</taxon>
        <taxon>Eubacteriales</taxon>
        <taxon>Heliobacteriaceae</taxon>
        <taxon>Heliobacterium</taxon>
    </lineage>
</organism>
<dbReference type="Proteomes" id="UP000617402">
    <property type="component" value="Unassembled WGS sequence"/>
</dbReference>
<gene>
    <name evidence="1" type="ORF">H1S01_03105</name>
</gene>